<dbReference type="Proteomes" id="UP000482671">
    <property type="component" value="Unassembled WGS sequence"/>
</dbReference>
<reference evidence="2 3" key="1">
    <citation type="journal article" date="2019" name="Nat. Med.">
        <title>A library of human gut bacterial isolates paired with longitudinal multiomics data enables mechanistic microbiome research.</title>
        <authorList>
            <person name="Poyet M."/>
            <person name="Groussin M."/>
            <person name="Gibbons S.M."/>
            <person name="Avila-Pacheco J."/>
            <person name="Jiang X."/>
            <person name="Kearney S.M."/>
            <person name="Perrotta A.R."/>
            <person name="Berdy B."/>
            <person name="Zhao S."/>
            <person name="Lieberman T.D."/>
            <person name="Swanson P.K."/>
            <person name="Smith M."/>
            <person name="Roesemann S."/>
            <person name="Alexander J.E."/>
            <person name="Rich S.A."/>
            <person name="Livny J."/>
            <person name="Vlamakis H."/>
            <person name="Clish C."/>
            <person name="Bullock K."/>
            <person name="Deik A."/>
            <person name="Scott J."/>
            <person name="Pierce K.A."/>
            <person name="Xavier R.J."/>
            <person name="Alm E.J."/>
        </authorList>
    </citation>
    <scope>NUCLEOTIDE SEQUENCE [LARGE SCALE GENOMIC DNA]</scope>
    <source>
        <strain evidence="2 3">BIOML-A11</strain>
    </source>
</reference>
<dbReference type="AlphaFoldDB" id="A0A9Q4RGY9"/>
<dbReference type="RefSeq" id="WP_155162498.1">
    <property type="nucleotide sequence ID" value="NZ_WKLI01000007.1"/>
</dbReference>
<name>A0A9Q4RGY9_9BACT</name>
<protein>
    <submittedName>
        <fullName evidence="2">DUF4493 domain-containing protein</fullName>
    </submittedName>
</protein>
<comment type="caution">
    <text evidence="2">The sequence shown here is derived from an EMBL/GenBank/DDBJ whole genome shotgun (WGS) entry which is preliminary data.</text>
</comment>
<dbReference type="InterPro" id="IPR027840">
    <property type="entry name" value="DUF4493"/>
</dbReference>
<evidence type="ECO:0000313" key="2">
    <source>
        <dbReference type="EMBL" id="MTV03447.1"/>
    </source>
</evidence>
<gene>
    <name evidence="2" type="ORF">GME02_17740</name>
</gene>
<sequence>MEKKRFLEGDNKRFCVVSRLLCFFCLFIGIYACQVDEDGVVNKGTLAFRMNVDTALVGVSTKASDLADFKDVNSYAVTIAQDSGVVAEYSRFDKMPAELELGAGAYTIQVSKGTETAAAFDAPYFSGKKEFTIVKDMTTPVEVTAAMANSRVTIDYSDDFLQTYKDYTLSLKTNKMELPLVYEKGESRPMYFLSDASGTKLEIAMELVNVYGKTVNYTATTTIKPKQWAKLTVRTDEKGLNGIAIDVTLNDETKETIYVNIGIPDFMEKLKGAPYIACDLFKWEDTNVSMEEPTEYAKDTKAAKVVITSGGKINQVLLTIKDGSSTLINQYDLANLTEDQIKDLADNYGFSAPEKMKGEMQAEFDLKSVIASLLGKSEDSYYELSLTVVDALPTPNRTSKSVRITVPAAAKPKVSWGMFPNNKTFEQGTLEIKLITPLSDVPVDIEALAGIKDVAISIVGIGVEEQDVFTLDIPGIAIAESSASRVKMKYSVDDWFNKLSCGDNGTAKTYMVKYKITDKLDRVVEDSRSFTVTPPVFEWAMAENAGDIFAKYAYLRVKAKDADKVTFYHNGSQLTDLIPLGQEENGVVSFVWNNLTAGQSYSNITAKYDGGRELSGISFTTENDAQLPDNIGQLEEWNAKGVKYEGIGIDIDVSATAGVGKYASSPYRSWERWEIKGWGTLNSKTTQYGAERTSRFTAFSTPYTWTRYVANSGTIKTEGINGGNAAQIRTVGWGEGNKAPAISSGFGDCENSDAGELFLGDNFEKGILFTSRPRKITFYYRYIPKNIQDYGEAVFVVKDSQQNIIATKSFKFESQSSWTQESILLEYGVTKASSLCIIFKSTVNESCLERNSENFSHPDSQDMGKGEFVGSQLYIDDVELIYDYQE</sequence>
<dbReference type="InterPro" id="IPR038653">
    <property type="entry name" value="Put_CMD_sf"/>
</dbReference>
<dbReference type="Pfam" id="PF14900">
    <property type="entry name" value="DUF4493"/>
    <property type="match status" value="1"/>
</dbReference>
<evidence type="ECO:0000256" key="1">
    <source>
        <dbReference type="SAM" id="Phobius"/>
    </source>
</evidence>
<evidence type="ECO:0000313" key="3">
    <source>
        <dbReference type="Proteomes" id="UP000482671"/>
    </source>
</evidence>
<dbReference type="EMBL" id="WNDD01000024">
    <property type="protein sequence ID" value="MTV03447.1"/>
    <property type="molecule type" value="Genomic_DNA"/>
</dbReference>
<keyword evidence="1" id="KW-1133">Transmembrane helix</keyword>
<keyword evidence="1" id="KW-0812">Transmembrane</keyword>
<dbReference type="Gene3D" id="2.60.120.890">
    <property type="entry name" value="BT2081, beta-jelly-roll domain"/>
    <property type="match status" value="1"/>
</dbReference>
<dbReference type="PROSITE" id="PS51257">
    <property type="entry name" value="PROKAR_LIPOPROTEIN"/>
    <property type="match status" value="1"/>
</dbReference>
<proteinExistence type="predicted"/>
<keyword evidence="1" id="KW-0472">Membrane</keyword>
<feature type="transmembrane region" description="Helical" evidence="1">
    <location>
        <begin position="12"/>
        <end position="32"/>
    </location>
</feature>
<organism evidence="2 3">
    <name type="scientific">Parabacteroides merdae</name>
    <dbReference type="NCBI Taxonomy" id="46503"/>
    <lineage>
        <taxon>Bacteria</taxon>
        <taxon>Pseudomonadati</taxon>
        <taxon>Bacteroidota</taxon>
        <taxon>Bacteroidia</taxon>
        <taxon>Bacteroidales</taxon>
        <taxon>Tannerellaceae</taxon>
        <taxon>Parabacteroides</taxon>
    </lineage>
</organism>
<accession>A0A9Q4RGY9</accession>